<accession>A0A4S5ES92</accession>
<organism evidence="1 2">
    <name type="scientific">Candidatus Frankia alpina</name>
    <dbReference type="NCBI Taxonomy" id="2699483"/>
    <lineage>
        <taxon>Bacteria</taxon>
        <taxon>Bacillati</taxon>
        <taxon>Actinomycetota</taxon>
        <taxon>Actinomycetes</taxon>
        <taxon>Frankiales</taxon>
        <taxon>Frankiaceae</taxon>
        <taxon>Frankia</taxon>
    </lineage>
</organism>
<dbReference type="Proteomes" id="UP000305282">
    <property type="component" value="Unassembled WGS sequence"/>
</dbReference>
<dbReference type="SUPFAM" id="SSF52540">
    <property type="entry name" value="P-loop containing nucleoside triphosphate hydrolases"/>
    <property type="match status" value="1"/>
</dbReference>
<sequence length="222" mass="23260">MTAPTIPAAPTVTIGTDPTGAPVTIPTGGILITGDNGTGKTVLATRIAAARTTRPHASVLWAVHDWAVHAAASGWTHPLAELADWSAGRRPQAARMLDTAHSVVRASRHTPDTARLLLAVDAEYLLPEGWTDHAAPLATAGHGHGLDLLLITDRHGLLHLPDALGREIPTRISFRQTDPRAAARAADLLGLDSPDALRDLPHVGAAYVRYPGADPVLVTIPA</sequence>
<dbReference type="AlphaFoldDB" id="A0A4S5ES92"/>
<keyword evidence="2" id="KW-1185">Reference proteome</keyword>
<name>A0A4S5ES92_9ACTN</name>
<protein>
    <submittedName>
        <fullName evidence="1">Uncharacterized protein</fullName>
    </submittedName>
</protein>
<gene>
    <name evidence="1" type="ORF">E7Y31_08465</name>
</gene>
<dbReference type="RefSeq" id="WP_136447690.1">
    <property type="nucleotide sequence ID" value="NZ_CADCWT010000206.1"/>
</dbReference>
<dbReference type="EMBL" id="SSXH01000150">
    <property type="protein sequence ID" value="THJ74940.1"/>
    <property type="molecule type" value="Genomic_DNA"/>
</dbReference>
<evidence type="ECO:0000313" key="1">
    <source>
        <dbReference type="EMBL" id="THJ74940.1"/>
    </source>
</evidence>
<evidence type="ECO:0000313" key="2">
    <source>
        <dbReference type="Proteomes" id="UP000305282"/>
    </source>
</evidence>
<comment type="caution">
    <text evidence="1">The sequence shown here is derived from an EMBL/GenBank/DDBJ whole genome shotgun (WGS) entry which is preliminary data.</text>
</comment>
<proteinExistence type="predicted"/>
<reference evidence="1 2" key="1">
    <citation type="submission" date="2019-04" db="EMBL/GenBank/DDBJ databases">
        <title>Draft genome sequences for three unisolated Alnus-infective Frankia Sp+ strains, AgTrS, AiOr and AvVan, the first sequenced Frankia strains able to sporulate in-planta.</title>
        <authorList>
            <person name="Bethencourt L."/>
            <person name="Vautrin F."/>
            <person name="Taib N."/>
            <person name="Dubost A."/>
            <person name="Castro-Garcia L."/>
            <person name="Imbaud O."/>
            <person name="Abrouk D."/>
            <person name="Fournier P."/>
            <person name="Briolay J."/>
            <person name="Nguyen A."/>
            <person name="Normand P."/>
            <person name="Fernandez M.P."/>
            <person name="Brochier-Armanet C."/>
            <person name="Herrera-Belaroussi A."/>
        </authorList>
    </citation>
    <scope>NUCLEOTIDE SEQUENCE [LARGE SCALE GENOMIC DNA]</scope>
    <source>
        <strain evidence="1 2">AvVan</strain>
    </source>
</reference>
<dbReference type="InterPro" id="IPR027417">
    <property type="entry name" value="P-loop_NTPase"/>
</dbReference>
<dbReference type="Gene3D" id="3.40.50.300">
    <property type="entry name" value="P-loop containing nucleotide triphosphate hydrolases"/>
    <property type="match status" value="1"/>
</dbReference>